<protein>
    <recommendedName>
        <fullName evidence="7 8">Ribonuclease P protein component</fullName>
        <shortName evidence="7">RNase P protein</shortName>
        <shortName evidence="7">RNaseP protein</shortName>
        <ecNumber evidence="7 8">3.1.26.5</ecNumber>
    </recommendedName>
    <alternativeName>
        <fullName evidence="7">Protein C5</fullName>
    </alternativeName>
</protein>
<dbReference type="SUPFAM" id="SSF54211">
    <property type="entry name" value="Ribosomal protein S5 domain 2-like"/>
    <property type="match status" value="1"/>
</dbReference>
<name>A0A2A4X556_9GAMM</name>
<evidence type="ECO:0000256" key="1">
    <source>
        <dbReference type="ARBA" id="ARBA00002663"/>
    </source>
</evidence>
<dbReference type="EC" id="3.1.26.5" evidence="7 8"/>
<organism evidence="9 10">
    <name type="scientific">SAR86 cluster bacterium</name>
    <dbReference type="NCBI Taxonomy" id="2030880"/>
    <lineage>
        <taxon>Bacteria</taxon>
        <taxon>Pseudomonadati</taxon>
        <taxon>Pseudomonadota</taxon>
        <taxon>Gammaproteobacteria</taxon>
        <taxon>SAR86 cluster</taxon>
    </lineage>
</organism>
<keyword evidence="4 7" id="KW-0255">Endonuclease</keyword>
<dbReference type="Proteomes" id="UP000218767">
    <property type="component" value="Unassembled WGS sequence"/>
</dbReference>
<evidence type="ECO:0000256" key="5">
    <source>
        <dbReference type="ARBA" id="ARBA00022801"/>
    </source>
</evidence>
<comment type="function">
    <text evidence="1 7">RNaseP catalyzes the removal of the 5'-leader sequence from pre-tRNA to produce the mature 5'-terminus. It can also cleave other RNA substrates such as 4.5S RNA. The protein component plays an auxiliary but essential role in vivo by binding to the 5'-leader sequence and broadening the substrate specificity of the ribozyme.</text>
</comment>
<dbReference type="PANTHER" id="PTHR33992">
    <property type="entry name" value="RIBONUCLEASE P PROTEIN COMPONENT"/>
    <property type="match status" value="1"/>
</dbReference>
<comment type="subunit">
    <text evidence="7">Consists of a catalytic RNA component (M1 or rnpB) and a protein subunit.</text>
</comment>
<dbReference type="InterPro" id="IPR020539">
    <property type="entry name" value="RNase_P_CS"/>
</dbReference>
<dbReference type="GO" id="GO:0030677">
    <property type="term" value="C:ribonuclease P complex"/>
    <property type="evidence" value="ECO:0007669"/>
    <property type="project" value="TreeGrafter"/>
</dbReference>
<dbReference type="InterPro" id="IPR014721">
    <property type="entry name" value="Ribsml_uS5_D2-typ_fold_subgr"/>
</dbReference>
<comment type="caution">
    <text evidence="9">The sequence shown here is derived from an EMBL/GenBank/DDBJ whole genome shotgun (WGS) entry which is preliminary data.</text>
</comment>
<evidence type="ECO:0000313" key="10">
    <source>
        <dbReference type="Proteomes" id="UP000218767"/>
    </source>
</evidence>
<keyword evidence="3 7" id="KW-0540">Nuclease</keyword>
<dbReference type="Gene3D" id="3.30.230.10">
    <property type="match status" value="1"/>
</dbReference>
<proteinExistence type="inferred from homology"/>
<dbReference type="PROSITE" id="PS00648">
    <property type="entry name" value="RIBONUCLEASE_P"/>
    <property type="match status" value="1"/>
</dbReference>
<dbReference type="EMBL" id="NVUL01000045">
    <property type="protein sequence ID" value="PCI77431.1"/>
    <property type="molecule type" value="Genomic_DNA"/>
</dbReference>
<sequence length="128" mass="14592">MAEFGFPKTSRLLNAADYKAVFSNAQFKVSCRHFLVLANCNSRSSARLGLVIAKKNVALAVQRNRIKRQLRSTFRHNRELLDKLDLVVLARKDAHTLDNKELKETIDSLWQDLHGKMKRAAAESQGDR</sequence>
<dbReference type="InterPro" id="IPR000100">
    <property type="entry name" value="RNase_P"/>
</dbReference>
<dbReference type="GO" id="GO:0042781">
    <property type="term" value="F:3'-tRNA processing endoribonuclease activity"/>
    <property type="evidence" value="ECO:0007669"/>
    <property type="project" value="TreeGrafter"/>
</dbReference>
<comment type="catalytic activity">
    <reaction evidence="7">
        <text>Endonucleolytic cleavage of RNA, removing 5'-extranucleotides from tRNA precursor.</text>
        <dbReference type="EC" id="3.1.26.5"/>
    </reaction>
</comment>
<accession>A0A2A4X556</accession>
<dbReference type="GO" id="GO:0001682">
    <property type="term" value="P:tRNA 5'-leader removal"/>
    <property type="evidence" value="ECO:0007669"/>
    <property type="project" value="UniProtKB-UniRule"/>
</dbReference>
<comment type="similarity">
    <text evidence="7">Belongs to the RnpA family.</text>
</comment>
<dbReference type="Pfam" id="PF00825">
    <property type="entry name" value="Ribonuclease_P"/>
    <property type="match status" value="1"/>
</dbReference>
<dbReference type="HAMAP" id="MF_00227">
    <property type="entry name" value="RNase_P"/>
    <property type="match status" value="1"/>
</dbReference>
<dbReference type="InterPro" id="IPR020568">
    <property type="entry name" value="Ribosomal_Su5_D2-typ_SF"/>
</dbReference>
<keyword evidence="6 7" id="KW-0694">RNA-binding</keyword>
<evidence type="ECO:0000256" key="4">
    <source>
        <dbReference type="ARBA" id="ARBA00022759"/>
    </source>
</evidence>
<evidence type="ECO:0000256" key="2">
    <source>
        <dbReference type="ARBA" id="ARBA00022694"/>
    </source>
</evidence>
<evidence type="ECO:0000256" key="3">
    <source>
        <dbReference type="ARBA" id="ARBA00022722"/>
    </source>
</evidence>
<evidence type="ECO:0000256" key="6">
    <source>
        <dbReference type="ARBA" id="ARBA00022884"/>
    </source>
</evidence>
<evidence type="ECO:0000256" key="7">
    <source>
        <dbReference type="HAMAP-Rule" id="MF_00227"/>
    </source>
</evidence>
<evidence type="ECO:0000256" key="8">
    <source>
        <dbReference type="NCBIfam" id="TIGR00188"/>
    </source>
</evidence>
<gene>
    <name evidence="7 9" type="primary">rnpA</name>
    <name evidence="9" type="ORF">COB20_07930</name>
</gene>
<dbReference type="GO" id="GO:0004526">
    <property type="term" value="F:ribonuclease P activity"/>
    <property type="evidence" value="ECO:0007669"/>
    <property type="project" value="UniProtKB-UniRule"/>
</dbReference>
<dbReference type="AlphaFoldDB" id="A0A2A4X556"/>
<dbReference type="PANTHER" id="PTHR33992:SF1">
    <property type="entry name" value="RIBONUCLEASE P PROTEIN COMPONENT"/>
    <property type="match status" value="1"/>
</dbReference>
<keyword evidence="5 7" id="KW-0378">Hydrolase</keyword>
<dbReference type="GO" id="GO:0000049">
    <property type="term" value="F:tRNA binding"/>
    <property type="evidence" value="ECO:0007669"/>
    <property type="project" value="UniProtKB-UniRule"/>
</dbReference>
<evidence type="ECO:0000313" key="9">
    <source>
        <dbReference type="EMBL" id="PCI77431.1"/>
    </source>
</evidence>
<keyword evidence="2 7" id="KW-0819">tRNA processing</keyword>
<reference evidence="10" key="1">
    <citation type="submission" date="2017-08" db="EMBL/GenBank/DDBJ databases">
        <title>A dynamic microbial community with high functional redundancy inhabits the cold, oxic subseafloor aquifer.</title>
        <authorList>
            <person name="Tully B.J."/>
            <person name="Wheat C.G."/>
            <person name="Glazer B.T."/>
            <person name="Huber J.A."/>
        </authorList>
    </citation>
    <scope>NUCLEOTIDE SEQUENCE [LARGE SCALE GENOMIC DNA]</scope>
</reference>
<dbReference type="NCBIfam" id="TIGR00188">
    <property type="entry name" value="rnpA"/>
    <property type="match status" value="1"/>
</dbReference>